<evidence type="ECO:0000313" key="2">
    <source>
        <dbReference type="EMBL" id="EFN62755.1"/>
    </source>
</evidence>
<dbReference type="InterPro" id="IPR052338">
    <property type="entry name" value="Transposase_5"/>
</dbReference>
<dbReference type="Gene3D" id="3.30.420.10">
    <property type="entry name" value="Ribonuclease H-like superfamily/Ribonuclease H"/>
    <property type="match status" value="1"/>
</dbReference>
<gene>
    <name evidence="2" type="ORF">EAG_02769</name>
</gene>
<proteinExistence type="predicted"/>
<protein>
    <submittedName>
        <fullName evidence="2">Transposable element Tcb1 transposase</fullName>
    </submittedName>
</protein>
<dbReference type="InterPro" id="IPR038717">
    <property type="entry name" value="Tc1-like_DDE_dom"/>
</dbReference>
<feature type="non-terminal residue" evidence="2">
    <location>
        <position position="201"/>
    </location>
</feature>
<feature type="non-terminal residue" evidence="2">
    <location>
        <position position="1"/>
    </location>
</feature>
<evidence type="ECO:0000313" key="3">
    <source>
        <dbReference type="Proteomes" id="UP000000311"/>
    </source>
</evidence>
<name>E2AUY5_CAMFO</name>
<dbReference type="Pfam" id="PF13358">
    <property type="entry name" value="DDE_3"/>
    <property type="match status" value="1"/>
</dbReference>
<dbReference type="EMBL" id="GL442925">
    <property type="protein sequence ID" value="EFN62755.1"/>
    <property type="molecule type" value="Genomic_DNA"/>
</dbReference>
<dbReference type="AlphaFoldDB" id="E2AUY5"/>
<accession>E2AUY5</accession>
<organism evidence="3">
    <name type="scientific">Camponotus floridanus</name>
    <name type="common">Florida carpenter ant</name>
    <dbReference type="NCBI Taxonomy" id="104421"/>
    <lineage>
        <taxon>Eukaryota</taxon>
        <taxon>Metazoa</taxon>
        <taxon>Ecdysozoa</taxon>
        <taxon>Arthropoda</taxon>
        <taxon>Hexapoda</taxon>
        <taxon>Insecta</taxon>
        <taxon>Pterygota</taxon>
        <taxon>Neoptera</taxon>
        <taxon>Endopterygota</taxon>
        <taxon>Hymenoptera</taxon>
        <taxon>Apocrita</taxon>
        <taxon>Aculeata</taxon>
        <taxon>Formicoidea</taxon>
        <taxon>Formicidae</taxon>
        <taxon>Formicinae</taxon>
        <taxon>Camponotus</taxon>
    </lineage>
</organism>
<keyword evidence="3" id="KW-1185">Reference proteome</keyword>
<sequence length="201" mass="24182">KKWRNILWSDETKINMMGSDGRRYVRRSGIVTKVYLPNQELLPKYTIKHGGDNIKLWGAFSWYGVDPIYWIKNTMDQNKYVHILENIMLPFAKEDMPLIWKLKNKNDPKHTSKKAKKFFKDHKVYVIPWPPQSPDLNPIENLSRDLKIAVSKHKVRNQKELWEIIQREWISIPIERCRKLVESMPRRCEAVIKNRDYMTKY</sequence>
<dbReference type="PANTHER" id="PTHR23022">
    <property type="entry name" value="TRANSPOSABLE ELEMENT-RELATED"/>
    <property type="match status" value="1"/>
</dbReference>
<dbReference type="Proteomes" id="UP000000311">
    <property type="component" value="Unassembled WGS sequence"/>
</dbReference>
<dbReference type="InterPro" id="IPR036397">
    <property type="entry name" value="RNaseH_sf"/>
</dbReference>
<dbReference type="OrthoDB" id="7555448at2759"/>
<dbReference type="STRING" id="104421.E2AUY5"/>
<dbReference type="PANTHER" id="PTHR23022:SF135">
    <property type="entry name" value="SI:DKEY-77F5.3"/>
    <property type="match status" value="1"/>
</dbReference>
<evidence type="ECO:0000259" key="1">
    <source>
        <dbReference type="Pfam" id="PF13358"/>
    </source>
</evidence>
<dbReference type="InParanoid" id="E2AUY5"/>
<dbReference type="GO" id="GO:0003676">
    <property type="term" value="F:nucleic acid binding"/>
    <property type="evidence" value="ECO:0007669"/>
    <property type="project" value="InterPro"/>
</dbReference>
<feature type="domain" description="Tc1-like transposase DDE" evidence="1">
    <location>
        <begin position="48"/>
        <end position="161"/>
    </location>
</feature>
<reference evidence="2 3" key="1">
    <citation type="journal article" date="2010" name="Science">
        <title>Genomic comparison of the ants Camponotus floridanus and Harpegnathos saltator.</title>
        <authorList>
            <person name="Bonasio R."/>
            <person name="Zhang G."/>
            <person name="Ye C."/>
            <person name="Mutti N.S."/>
            <person name="Fang X."/>
            <person name="Qin N."/>
            <person name="Donahue G."/>
            <person name="Yang P."/>
            <person name="Li Q."/>
            <person name="Li C."/>
            <person name="Zhang P."/>
            <person name="Huang Z."/>
            <person name="Berger S.L."/>
            <person name="Reinberg D."/>
            <person name="Wang J."/>
            <person name="Liebig J."/>
        </authorList>
    </citation>
    <scope>NUCLEOTIDE SEQUENCE [LARGE SCALE GENOMIC DNA]</scope>
    <source>
        <strain evidence="3">C129</strain>
    </source>
</reference>
<dbReference type="OMA" id="IMDQHVY"/>